<protein>
    <submittedName>
        <fullName evidence="3">Glycosyltransferase family 4 protein</fullName>
    </submittedName>
</protein>
<feature type="domain" description="Glycosyltransferase subfamily 4-like N-terminal" evidence="2">
    <location>
        <begin position="15"/>
        <end position="217"/>
    </location>
</feature>
<accession>A0A6B8M3U2</accession>
<dbReference type="RefSeq" id="WP_081495692.1">
    <property type="nucleotide sequence ID" value="NZ_CP044331.1"/>
</dbReference>
<keyword evidence="3" id="KW-0808">Transferase</keyword>
<dbReference type="PANTHER" id="PTHR45947">
    <property type="entry name" value="SULFOQUINOVOSYL TRANSFERASE SQD2"/>
    <property type="match status" value="1"/>
</dbReference>
<dbReference type="Gene3D" id="3.40.50.2000">
    <property type="entry name" value="Glycogen Phosphorylase B"/>
    <property type="match status" value="2"/>
</dbReference>
<dbReference type="Pfam" id="PF00534">
    <property type="entry name" value="Glycos_transf_1"/>
    <property type="match status" value="1"/>
</dbReference>
<organism evidence="3 4">
    <name type="scientific">Methylocystis parvus</name>
    <dbReference type="NCBI Taxonomy" id="134"/>
    <lineage>
        <taxon>Bacteria</taxon>
        <taxon>Pseudomonadati</taxon>
        <taxon>Pseudomonadota</taxon>
        <taxon>Alphaproteobacteria</taxon>
        <taxon>Hyphomicrobiales</taxon>
        <taxon>Methylocystaceae</taxon>
        <taxon>Methylocystis</taxon>
    </lineage>
</organism>
<evidence type="ECO:0000259" key="1">
    <source>
        <dbReference type="Pfam" id="PF00534"/>
    </source>
</evidence>
<keyword evidence="4" id="KW-1185">Reference proteome</keyword>
<gene>
    <name evidence="3" type="ORF">F7D14_00335</name>
</gene>
<evidence type="ECO:0000313" key="3">
    <source>
        <dbReference type="EMBL" id="QGM96093.1"/>
    </source>
</evidence>
<dbReference type="GO" id="GO:0016757">
    <property type="term" value="F:glycosyltransferase activity"/>
    <property type="evidence" value="ECO:0007669"/>
    <property type="project" value="InterPro"/>
</dbReference>
<evidence type="ECO:0000259" key="2">
    <source>
        <dbReference type="Pfam" id="PF13439"/>
    </source>
</evidence>
<feature type="domain" description="Glycosyl transferase family 1" evidence="1">
    <location>
        <begin position="223"/>
        <end position="384"/>
    </location>
</feature>
<dbReference type="KEGG" id="mpar:F7D14_00335"/>
<dbReference type="InterPro" id="IPR050194">
    <property type="entry name" value="Glycosyltransferase_grp1"/>
</dbReference>
<dbReference type="CDD" id="cd03823">
    <property type="entry name" value="GT4_ExpE7-like"/>
    <property type="match status" value="1"/>
</dbReference>
<evidence type="ECO:0000313" key="4">
    <source>
        <dbReference type="Proteomes" id="UP000422569"/>
    </source>
</evidence>
<dbReference type="AlphaFoldDB" id="A0A6B8M3U2"/>
<sequence>MKILVVSNFYPPRAVGGAELVAHRHALDLKRRGHDVCVFAGRTPKSHQSGGEMDIENVDGLDVHLLSIRSLEPDRAFYWDAAGRRFRATMNDFRPDIVHFHNISGLGANLISEARRYGARTVCTVHDHWGFCAKNTLYRDAGHVCEDFEGCHFCVANVSDEKGKALPTRLRRDYVMRCLAEVDHLVFPSQYLAGAYAEAGFDARRAHIQSNGVEVARFDPSSRSLNDGPLHFVFVGYLGAHKGIGLLLELAGRLLAESSLAGRWRLSIAGDGHMRARIARLVEEAPYRDYVTFLGKLGVDEVPALLASADVVLLPSIWPENEPVVMLEAIAAGRAQLASCIGGHAGLVVDGESGLLFESGDLDDLTAKAVAYIEQPNLARRHGDFNRARRDAFSQETAVSAYEKIYAMTPADQAPADKIILCDGEWPTLETAQLFNNFSIFEKSGRLRFVYAEWADASMWEHASALFCWSHDANMQSVLRALRMNIPIIAPAGGAEARLCEEEALSGFGYKDYAEAVVALASLAERSETAAPASARRANLIDNVAALLDAKAFGLTAERPAI</sequence>
<proteinExistence type="predicted"/>
<reference evidence="3 4" key="1">
    <citation type="submission" date="2019-09" db="EMBL/GenBank/DDBJ databases">
        <title>Isolation and complete genome sequencing of Methylocystis species.</title>
        <authorList>
            <person name="Rumah B.L."/>
            <person name="Stead C.E."/>
            <person name="Stevens B.C."/>
            <person name="Minton N.P."/>
            <person name="Grosse-Honebrink A."/>
            <person name="Zhang Y."/>
        </authorList>
    </citation>
    <scope>NUCLEOTIDE SEQUENCE [LARGE SCALE GENOMIC DNA]</scope>
    <source>
        <strain evidence="3 4">BRCS2</strain>
    </source>
</reference>
<dbReference type="Pfam" id="PF13439">
    <property type="entry name" value="Glyco_transf_4"/>
    <property type="match status" value="1"/>
</dbReference>
<dbReference type="PANTHER" id="PTHR45947:SF13">
    <property type="entry name" value="TRANSFERASE"/>
    <property type="match status" value="1"/>
</dbReference>
<dbReference type="InterPro" id="IPR028098">
    <property type="entry name" value="Glyco_trans_4-like_N"/>
</dbReference>
<name>A0A6B8M3U2_9HYPH</name>
<dbReference type="EMBL" id="CP044331">
    <property type="protein sequence ID" value="QGM96093.1"/>
    <property type="molecule type" value="Genomic_DNA"/>
</dbReference>
<dbReference type="Proteomes" id="UP000422569">
    <property type="component" value="Chromosome"/>
</dbReference>
<dbReference type="SUPFAM" id="SSF53756">
    <property type="entry name" value="UDP-Glycosyltransferase/glycogen phosphorylase"/>
    <property type="match status" value="1"/>
</dbReference>
<dbReference type="InterPro" id="IPR001296">
    <property type="entry name" value="Glyco_trans_1"/>
</dbReference>